<evidence type="ECO:0000256" key="10">
    <source>
        <dbReference type="ARBA" id="ARBA00023242"/>
    </source>
</evidence>
<keyword evidence="3" id="KW-0479">Metal-binding</keyword>
<dbReference type="Proteomes" id="UP001147747">
    <property type="component" value="Unassembled WGS sequence"/>
</dbReference>
<dbReference type="PANTHER" id="PTHR23235:SF120">
    <property type="entry name" value="KRUPPEL-LIKE FACTOR 15"/>
    <property type="match status" value="1"/>
</dbReference>
<dbReference type="GO" id="GO:0000978">
    <property type="term" value="F:RNA polymerase II cis-regulatory region sequence-specific DNA binding"/>
    <property type="evidence" value="ECO:0007669"/>
    <property type="project" value="TreeGrafter"/>
</dbReference>
<dbReference type="FunFam" id="3.30.160.60:FF:001156">
    <property type="entry name" value="Zinc finger protein 407"/>
    <property type="match status" value="1"/>
</dbReference>
<dbReference type="GeneID" id="81366615"/>
<organism evidence="14 15">
    <name type="scientific">Penicillium cosmopolitanum</name>
    <dbReference type="NCBI Taxonomy" id="1131564"/>
    <lineage>
        <taxon>Eukaryota</taxon>
        <taxon>Fungi</taxon>
        <taxon>Dikarya</taxon>
        <taxon>Ascomycota</taxon>
        <taxon>Pezizomycotina</taxon>
        <taxon>Eurotiomycetes</taxon>
        <taxon>Eurotiomycetidae</taxon>
        <taxon>Eurotiales</taxon>
        <taxon>Aspergillaceae</taxon>
        <taxon>Penicillium</taxon>
    </lineage>
</organism>
<evidence type="ECO:0000313" key="15">
    <source>
        <dbReference type="Proteomes" id="UP001147747"/>
    </source>
</evidence>
<evidence type="ECO:0000256" key="7">
    <source>
        <dbReference type="ARBA" id="ARBA00023015"/>
    </source>
</evidence>
<dbReference type="AlphaFoldDB" id="A0A9W9W9U9"/>
<name>A0A9W9W9U9_9EURO</name>
<dbReference type="GO" id="GO:0000981">
    <property type="term" value="F:DNA-binding transcription factor activity, RNA polymerase II-specific"/>
    <property type="evidence" value="ECO:0007669"/>
    <property type="project" value="TreeGrafter"/>
</dbReference>
<dbReference type="Gene3D" id="3.30.160.60">
    <property type="entry name" value="Classic Zinc Finger"/>
    <property type="match status" value="2"/>
</dbReference>
<dbReference type="PANTHER" id="PTHR23235">
    <property type="entry name" value="KRUEPPEL-LIKE TRANSCRIPTION FACTOR"/>
    <property type="match status" value="1"/>
</dbReference>
<keyword evidence="6" id="KW-0862">Zinc</keyword>
<dbReference type="OrthoDB" id="8922241at2759"/>
<feature type="region of interest" description="Disordered" evidence="12">
    <location>
        <begin position="57"/>
        <end position="143"/>
    </location>
</feature>
<dbReference type="FunFam" id="3.30.160.60:FF:000630">
    <property type="entry name" value="Zinc finger protein 180"/>
    <property type="match status" value="1"/>
</dbReference>
<dbReference type="InterPro" id="IPR013087">
    <property type="entry name" value="Znf_C2H2_type"/>
</dbReference>
<feature type="compositionally biased region" description="Polar residues" evidence="12">
    <location>
        <begin position="90"/>
        <end position="120"/>
    </location>
</feature>
<evidence type="ECO:0000256" key="11">
    <source>
        <dbReference type="PROSITE-ProRule" id="PRU00042"/>
    </source>
</evidence>
<feature type="region of interest" description="Disordered" evidence="12">
    <location>
        <begin position="413"/>
        <end position="446"/>
    </location>
</feature>
<keyword evidence="5 11" id="KW-0863">Zinc-finger</keyword>
<evidence type="ECO:0000313" key="14">
    <source>
        <dbReference type="EMBL" id="KAJ5409115.1"/>
    </source>
</evidence>
<feature type="region of interest" description="Disordered" evidence="12">
    <location>
        <begin position="186"/>
        <end position="268"/>
    </location>
</feature>
<keyword evidence="8" id="KW-0238">DNA-binding</keyword>
<protein>
    <submittedName>
        <fullName evidence="14">Zinc finger C2H2</fullName>
    </submittedName>
</protein>
<keyword evidence="7" id="KW-0805">Transcription regulation</keyword>
<feature type="domain" description="C2H2-type" evidence="13">
    <location>
        <begin position="390"/>
        <end position="408"/>
    </location>
</feature>
<feature type="compositionally biased region" description="Basic and acidic residues" evidence="12">
    <location>
        <begin position="427"/>
        <end position="437"/>
    </location>
</feature>
<keyword evidence="9" id="KW-0804">Transcription</keyword>
<feature type="compositionally biased region" description="Polar residues" evidence="12">
    <location>
        <begin position="57"/>
        <end position="73"/>
    </location>
</feature>
<dbReference type="GO" id="GO:0008270">
    <property type="term" value="F:zinc ion binding"/>
    <property type="evidence" value="ECO:0007669"/>
    <property type="project" value="UniProtKB-KW"/>
</dbReference>
<evidence type="ECO:0000256" key="6">
    <source>
        <dbReference type="ARBA" id="ARBA00022833"/>
    </source>
</evidence>
<evidence type="ECO:0000256" key="3">
    <source>
        <dbReference type="ARBA" id="ARBA00022723"/>
    </source>
</evidence>
<dbReference type="SMART" id="SM00355">
    <property type="entry name" value="ZnF_C2H2"/>
    <property type="match status" value="2"/>
</dbReference>
<evidence type="ECO:0000256" key="5">
    <source>
        <dbReference type="ARBA" id="ARBA00022771"/>
    </source>
</evidence>
<comment type="subcellular location">
    <subcellularLocation>
        <location evidence="1">Nucleus</location>
    </subcellularLocation>
</comment>
<evidence type="ECO:0000256" key="9">
    <source>
        <dbReference type="ARBA" id="ARBA00023163"/>
    </source>
</evidence>
<keyword evidence="4" id="KW-0677">Repeat</keyword>
<keyword evidence="10" id="KW-0539">Nucleus</keyword>
<dbReference type="RefSeq" id="XP_056493430.1">
    <property type="nucleotide sequence ID" value="XM_056627635.1"/>
</dbReference>
<evidence type="ECO:0000256" key="4">
    <source>
        <dbReference type="ARBA" id="ARBA00022737"/>
    </source>
</evidence>
<feature type="domain" description="C2H2-type" evidence="13">
    <location>
        <begin position="362"/>
        <end position="389"/>
    </location>
</feature>
<dbReference type="PROSITE" id="PS00028">
    <property type="entry name" value="ZINC_FINGER_C2H2_1"/>
    <property type="match status" value="1"/>
</dbReference>
<evidence type="ECO:0000259" key="13">
    <source>
        <dbReference type="PROSITE" id="PS50157"/>
    </source>
</evidence>
<comment type="caution">
    <text evidence="14">The sequence shown here is derived from an EMBL/GenBank/DDBJ whole genome shotgun (WGS) entry which is preliminary data.</text>
</comment>
<evidence type="ECO:0000256" key="12">
    <source>
        <dbReference type="SAM" id="MobiDB-lite"/>
    </source>
</evidence>
<dbReference type="SUPFAM" id="SSF57667">
    <property type="entry name" value="beta-beta-alpha zinc fingers"/>
    <property type="match status" value="1"/>
</dbReference>
<dbReference type="Pfam" id="PF00096">
    <property type="entry name" value="zf-C2H2"/>
    <property type="match status" value="2"/>
</dbReference>
<dbReference type="EMBL" id="JAPZBU010000004">
    <property type="protein sequence ID" value="KAJ5409115.1"/>
    <property type="molecule type" value="Genomic_DNA"/>
</dbReference>
<sequence length="446" mass="46510">MGSALDLSAAHSLTLNTRRPAAPTLPSFELPPPPFTLAATTNANANAHNAHYSTNIHQNQPAGKWSSIPSNLHHNQHNLPPASHPPANVSVGNLLTPPATNQSGETAVSHSLAPVSSSDLPPTYWPSTPYGAQGTGTAGAGGASAVSWSGINPAYSQRNSYSPSGMVGRSAIAMAPVSADGLSQPFETPSLTFPQALPAPPSSMALYQGHGHGHGHGHATSPAPLPSNDPYGTPKGPPMYGTSPHMPSPHQTGFSPMYGGPHAMSPAGLGIHPQARMSAQSPGGQPPLAYPRQPWPSYSLPAMNGPVMTNVHSPNSPMSMMGGMQPGLLPGFNSGHVASAQHLYGGHPPPHGMPAPAADRPFKCDQCPQSFNRNHDLKRHKRIHLAVKPFPCSHCDKSFSRKDALKRHILVKGCGKDGDSDSTNHNPDLKGEGHSEDGSPILNGRV</sequence>
<gene>
    <name evidence="14" type="ORF">N7509_002998</name>
</gene>
<dbReference type="InterPro" id="IPR036236">
    <property type="entry name" value="Znf_C2H2_sf"/>
</dbReference>
<dbReference type="GO" id="GO:0005634">
    <property type="term" value="C:nucleus"/>
    <property type="evidence" value="ECO:0007669"/>
    <property type="project" value="UniProtKB-SubCell"/>
</dbReference>
<proteinExistence type="inferred from homology"/>
<reference evidence="14" key="2">
    <citation type="journal article" date="2023" name="IMA Fungus">
        <title>Comparative genomic study of the Penicillium genus elucidates a diverse pangenome and 15 lateral gene transfer events.</title>
        <authorList>
            <person name="Petersen C."/>
            <person name="Sorensen T."/>
            <person name="Nielsen M.R."/>
            <person name="Sondergaard T.E."/>
            <person name="Sorensen J.L."/>
            <person name="Fitzpatrick D.A."/>
            <person name="Frisvad J.C."/>
            <person name="Nielsen K.L."/>
        </authorList>
    </citation>
    <scope>NUCLEOTIDE SEQUENCE</scope>
    <source>
        <strain evidence="14">IBT 29677</strain>
    </source>
</reference>
<feature type="compositionally biased region" description="Gly residues" evidence="12">
    <location>
        <begin position="133"/>
        <end position="142"/>
    </location>
</feature>
<evidence type="ECO:0000256" key="1">
    <source>
        <dbReference type="ARBA" id="ARBA00004123"/>
    </source>
</evidence>
<accession>A0A9W9W9U9</accession>
<dbReference type="PROSITE" id="PS50157">
    <property type="entry name" value="ZINC_FINGER_C2H2_2"/>
    <property type="match status" value="2"/>
</dbReference>
<reference evidence="14" key="1">
    <citation type="submission" date="2022-12" db="EMBL/GenBank/DDBJ databases">
        <authorList>
            <person name="Petersen C."/>
        </authorList>
    </citation>
    <scope>NUCLEOTIDE SEQUENCE</scope>
    <source>
        <strain evidence="14">IBT 29677</strain>
    </source>
</reference>
<comment type="similarity">
    <text evidence="2">Belongs to the krueppel C2H2-type zinc-finger protein family.</text>
</comment>
<evidence type="ECO:0000256" key="2">
    <source>
        <dbReference type="ARBA" id="ARBA00006991"/>
    </source>
</evidence>
<keyword evidence="15" id="KW-1185">Reference proteome</keyword>
<evidence type="ECO:0000256" key="8">
    <source>
        <dbReference type="ARBA" id="ARBA00023125"/>
    </source>
</evidence>